<evidence type="ECO:0000313" key="1">
    <source>
        <dbReference type="EMBL" id="KAK9762935.1"/>
    </source>
</evidence>
<sequence>MKRKCEMEKELLNGMVLEYLFHQLTELRLKQANLHLTEVITLEEETLTYSKVIEIINMSEKLVTVIRVLMDRENISLDPLPQLSLRHYVTKCLNMVLGRGDEELNFERKLGNKFEGKKEKSTEVEKPTNVFLCRLHRDIQCKRCLGESSYFGKRSGLLQSIPLFLKVSQQIYEQVLDESEEEEIAVLSTWYDLFLELQTQAVLESWLCDKRNLNFVLENVFKYRVNPNSMLWRESKQLSVYFEECQERKQELLMLEEDSSSYPELVNRVNSTYPLKEFEVNLVNFLEVVYCRFEKPILIKVIISSLSLLRSYTNIDSLLVVMNLLVQRDG</sequence>
<comment type="caution">
    <text evidence="1">The sequence shown here is derived from an EMBL/GenBank/DDBJ whole genome shotgun (WGS) entry which is preliminary data.</text>
</comment>
<gene>
    <name evidence="1" type="ORF">K7432_010831</name>
</gene>
<protein>
    <submittedName>
        <fullName evidence="1">Uncharacterized protein</fullName>
    </submittedName>
</protein>
<dbReference type="Proteomes" id="UP001479436">
    <property type="component" value="Unassembled WGS sequence"/>
</dbReference>
<keyword evidence="2" id="KW-1185">Reference proteome</keyword>
<proteinExistence type="predicted"/>
<reference evidence="1 2" key="1">
    <citation type="submission" date="2023-04" db="EMBL/GenBank/DDBJ databases">
        <title>Genome of Basidiobolus ranarum AG-B5.</title>
        <authorList>
            <person name="Stajich J.E."/>
            <person name="Carter-House D."/>
            <person name="Gryganskyi A."/>
        </authorList>
    </citation>
    <scope>NUCLEOTIDE SEQUENCE [LARGE SCALE GENOMIC DNA]</scope>
    <source>
        <strain evidence="1 2">AG-B5</strain>
    </source>
</reference>
<accession>A0ABR2WN44</accession>
<dbReference type="EMBL" id="JASJQH010000780">
    <property type="protein sequence ID" value="KAK9762935.1"/>
    <property type="molecule type" value="Genomic_DNA"/>
</dbReference>
<evidence type="ECO:0000313" key="2">
    <source>
        <dbReference type="Proteomes" id="UP001479436"/>
    </source>
</evidence>
<name>A0ABR2WN44_9FUNG</name>
<organism evidence="1 2">
    <name type="scientific">Basidiobolus ranarum</name>
    <dbReference type="NCBI Taxonomy" id="34480"/>
    <lineage>
        <taxon>Eukaryota</taxon>
        <taxon>Fungi</taxon>
        <taxon>Fungi incertae sedis</taxon>
        <taxon>Zoopagomycota</taxon>
        <taxon>Entomophthoromycotina</taxon>
        <taxon>Basidiobolomycetes</taxon>
        <taxon>Basidiobolales</taxon>
        <taxon>Basidiobolaceae</taxon>
        <taxon>Basidiobolus</taxon>
    </lineage>
</organism>